<dbReference type="HAMAP" id="MF_02078">
    <property type="entry name" value="MurJ_MviN"/>
    <property type="match status" value="1"/>
</dbReference>
<dbReference type="AlphaFoldDB" id="A0A098B4D3"/>
<dbReference type="GO" id="GO:0071555">
    <property type="term" value="P:cell wall organization"/>
    <property type="evidence" value="ECO:0007669"/>
    <property type="project" value="UniProtKB-UniRule"/>
</dbReference>
<sequence>MSGTRTVAMAAGLLMLTQLASRILGFLRESLMANFYGKTGVTDAYQTAFILPDLIYWLLVGGVLSSAFIPVFSEYIHKGKEEEGWRVASSFINLILLLLSALVILALIFTPYFIRLQVPGFTAENQALTVLLTRIILIQPLLLALSGITMGILNSYKIFWPSALGTVLYNASVIVFGVILARPDEPESISGFAIGVVVGALLNFVVQIPALRRQGLRYYPIIDWRHPGVRKIAVLAVPIILSYSLNQIQVVVNSNLGSHLIEGSLTAVWYSYRLYQLPVGIFALAIAVAVFPTLNEHAALNKWKDFVLTSSLAVRMVIFITLPISIGMIVLRYPLIRVLFEHGAFTPTDTFATAIPLLYFAVGISAQSVIQILPRMFYALQDTWTPVVIGIISMLANVAFMFLLVKPLQTGGLAFATSLAAVLNAILLLYLLRKRLKSIDGRRMFATTLKTLAASGVMGLAVWFGGQWLTSLVGVGKLASIFVLLAGTLLGALIFAAVTKAMGMEEFEQTLGLFQKRFRRG</sequence>
<dbReference type="NCBIfam" id="TIGR01695">
    <property type="entry name" value="murJ_mviN"/>
    <property type="match status" value="1"/>
</dbReference>
<keyword evidence="6 8" id="KW-1133">Transmembrane helix</keyword>
<feature type="transmembrane region" description="Helical" evidence="8">
    <location>
        <begin position="126"/>
        <end position="146"/>
    </location>
</feature>
<keyword evidence="7 8" id="KW-0472">Membrane</keyword>
<feature type="transmembrane region" description="Helical" evidence="8">
    <location>
        <begin position="94"/>
        <end position="114"/>
    </location>
</feature>
<comment type="similarity">
    <text evidence="8 9">Belongs to the MurJ/MviN family.</text>
</comment>
<feature type="transmembrane region" description="Helical" evidence="8">
    <location>
        <begin position="411"/>
        <end position="432"/>
    </location>
</feature>
<keyword evidence="4 8" id="KW-0133">Cell shape</keyword>
<evidence type="ECO:0000256" key="9">
    <source>
        <dbReference type="PIRNR" id="PIRNR002869"/>
    </source>
</evidence>
<dbReference type="RefSeq" id="WP_208925948.1">
    <property type="nucleotide sequence ID" value="NZ_JAYFNZ010000001.1"/>
</dbReference>
<dbReference type="CDD" id="cd13123">
    <property type="entry name" value="MATE_MurJ_like"/>
    <property type="match status" value="1"/>
</dbReference>
<organism evidence="10">
    <name type="scientific">Desulfitobacterium hafniense</name>
    <name type="common">Desulfitobacterium frappieri</name>
    <dbReference type="NCBI Taxonomy" id="49338"/>
    <lineage>
        <taxon>Bacteria</taxon>
        <taxon>Bacillati</taxon>
        <taxon>Bacillota</taxon>
        <taxon>Clostridia</taxon>
        <taxon>Eubacteriales</taxon>
        <taxon>Desulfitobacteriaceae</taxon>
        <taxon>Desulfitobacterium</taxon>
    </lineage>
</organism>
<evidence type="ECO:0000256" key="7">
    <source>
        <dbReference type="ARBA" id="ARBA00023136"/>
    </source>
</evidence>
<comment type="pathway">
    <text evidence="8">Cell wall biogenesis; peptidoglycan biosynthesis.</text>
</comment>
<evidence type="ECO:0000256" key="8">
    <source>
        <dbReference type="HAMAP-Rule" id="MF_02078"/>
    </source>
</evidence>
<dbReference type="GO" id="GO:0034204">
    <property type="term" value="P:lipid translocation"/>
    <property type="evidence" value="ECO:0007669"/>
    <property type="project" value="TreeGrafter"/>
</dbReference>
<feature type="transmembrane region" description="Helical" evidence="8">
    <location>
        <begin position="192"/>
        <end position="211"/>
    </location>
</feature>
<dbReference type="GO" id="GO:0015648">
    <property type="term" value="F:lipid-linked peptidoglycan transporter activity"/>
    <property type="evidence" value="ECO:0007669"/>
    <property type="project" value="UniProtKB-UniRule"/>
</dbReference>
<feature type="transmembrane region" description="Helical" evidence="8">
    <location>
        <begin position="351"/>
        <end position="373"/>
    </location>
</feature>
<feature type="transmembrane region" description="Helical" evidence="8">
    <location>
        <begin position="385"/>
        <end position="405"/>
    </location>
</feature>
<dbReference type="PATRIC" id="fig|49338.4.peg.3617"/>
<feature type="transmembrane region" description="Helical" evidence="8">
    <location>
        <begin position="272"/>
        <end position="294"/>
    </location>
</feature>
<feature type="transmembrane region" description="Helical" evidence="8">
    <location>
        <begin position="478"/>
        <end position="498"/>
    </location>
</feature>
<proteinExistence type="inferred from homology"/>
<keyword evidence="3 8" id="KW-0812">Transmembrane</keyword>
<dbReference type="GO" id="GO:0005886">
    <property type="term" value="C:plasma membrane"/>
    <property type="evidence" value="ECO:0007669"/>
    <property type="project" value="UniProtKB-SubCell"/>
</dbReference>
<gene>
    <name evidence="8" type="primary">murJ</name>
    <name evidence="10" type="ORF">DPCES_3364</name>
</gene>
<evidence type="ECO:0000256" key="3">
    <source>
        <dbReference type="ARBA" id="ARBA00022692"/>
    </source>
</evidence>
<keyword evidence="2 8" id="KW-1003">Cell membrane</keyword>
<comment type="subcellular location">
    <subcellularLocation>
        <location evidence="1 8">Cell membrane</location>
        <topology evidence="1 8">Multi-pass membrane protein</topology>
    </subcellularLocation>
</comment>
<dbReference type="PANTHER" id="PTHR47019">
    <property type="entry name" value="LIPID II FLIPPASE MURJ"/>
    <property type="match status" value="1"/>
</dbReference>
<comment type="function">
    <text evidence="8 9">Involved in peptidoglycan biosynthesis. Transports lipid-linked peptidoglycan precursors from the inner to the outer leaflet of the cytoplasmic membrane.</text>
</comment>
<dbReference type="InterPro" id="IPR051050">
    <property type="entry name" value="Lipid_II_flippase_MurJ/MviN"/>
</dbReference>
<keyword evidence="8 9" id="KW-0961">Cell wall biogenesis/degradation</keyword>
<evidence type="ECO:0000256" key="4">
    <source>
        <dbReference type="ARBA" id="ARBA00022960"/>
    </source>
</evidence>
<feature type="transmembrane region" description="Helical" evidence="8">
    <location>
        <begin position="232"/>
        <end position="252"/>
    </location>
</feature>
<dbReference type="EMBL" id="LK996017">
    <property type="protein sequence ID" value="CDX03250.1"/>
    <property type="molecule type" value="Genomic_DNA"/>
</dbReference>
<accession>A0A098B4D3</accession>
<protein>
    <recommendedName>
        <fullName evidence="8">Probable lipid II flippase MurJ</fullName>
    </recommendedName>
</protein>
<reference evidence="10" key="1">
    <citation type="submission" date="2014-07" db="EMBL/GenBank/DDBJ databases">
        <authorList>
            <person name="Hornung V.Bastian."/>
        </authorList>
    </citation>
    <scope>NUCLEOTIDE SEQUENCE</scope>
    <source>
        <strain evidence="10">PCE-S</strain>
    </source>
</reference>
<evidence type="ECO:0000313" key="10">
    <source>
        <dbReference type="EMBL" id="CDX03250.1"/>
    </source>
</evidence>
<feature type="transmembrane region" description="Helical" evidence="8">
    <location>
        <begin position="306"/>
        <end position="331"/>
    </location>
</feature>
<dbReference type="GO" id="GO:0009252">
    <property type="term" value="P:peptidoglycan biosynthetic process"/>
    <property type="evidence" value="ECO:0007669"/>
    <property type="project" value="UniProtKB-UniRule"/>
</dbReference>
<dbReference type="PRINTS" id="PR01806">
    <property type="entry name" value="VIRFACTRMVIN"/>
</dbReference>
<dbReference type="PANTHER" id="PTHR47019:SF1">
    <property type="entry name" value="LIPID II FLIPPASE MURJ"/>
    <property type="match status" value="1"/>
</dbReference>
<dbReference type="UniPathway" id="UPA00219"/>
<feature type="transmembrane region" description="Helical" evidence="8">
    <location>
        <begin position="444"/>
        <end position="466"/>
    </location>
</feature>
<feature type="transmembrane region" description="Helical" evidence="8">
    <location>
        <begin position="158"/>
        <end position="180"/>
    </location>
</feature>
<evidence type="ECO:0000256" key="2">
    <source>
        <dbReference type="ARBA" id="ARBA00022475"/>
    </source>
</evidence>
<feature type="transmembrane region" description="Helical" evidence="8">
    <location>
        <begin position="54"/>
        <end position="73"/>
    </location>
</feature>
<dbReference type="Pfam" id="PF03023">
    <property type="entry name" value="MurJ"/>
    <property type="match status" value="1"/>
</dbReference>
<keyword evidence="5 8" id="KW-0573">Peptidoglycan synthesis</keyword>
<keyword evidence="8 9" id="KW-0813">Transport</keyword>
<dbReference type="InterPro" id="IPR004268">
    <property type="entry name" value="MurJ"/>
</dbReference>
<dbReference type="PIRSF" id="PIRSF002869">
    <property type="entry name" value="MviN"/>
    <property type="match status" value="1"/>
</dbReference>
<dbReference type="GO" id="GO:0008360">
    <property type="term" value="P:regulation of cell shape"/>
    <property type="evidence" value="ECO:0007669"/>
    <property type="project" value="UniProtKB-UniRule"/>
</dbReference>
<evidence type="ECO:0000256" key="5">
    <source>
        <dbReference type="ARBA" id="ARBA00022984"/>
    </source>
</evidence>
<evidence type="ECO:0000256" key="1">
    <source>
        <dbReference type="ARBA" id="ARBA00004651"/>
    </source>
</evidence>
<evidence type="ECO:0000256" key="6">
    <source>
        <dbReference type="ARBA" id="ARBA00022989"/>
    </source>
</evidence>
<name>A0A098B4D3_DESHA</name>